<keyword evidence="8" id="KW-1185">Reference proteome</keyword>
<feature type="domain" description="NAD-dependent epimerase/dehydratase" evidence="6">
    <location>
        <begin position="13"/>
        <end position="243"/>
    </location>
</feature>
<protein>
    <recommendedName>
        <fullName evidence="5">GDP-L-fucose synthase</fullName>
        <ecNumber evidence="5">1.1.1.271</ecNumber>
    </recommendedName>
    <alternativeName>
        <fullName evidence="5">GDP-4-keto-6-deoxy-D-mannose-3,5-epimerase-4-reductase</fullName>
    </alternativeName>
</protein>
<accession>A0ABV0M142</accession>
<dbReference type="PANTHER" id="PTHR43238">
    <property type="entry name" value="GDP-L-FUCOSE SYNTHASE"/>
    <property type="match status" value="1"/>
</dbReference>
<proteinExistence type="inferred from homology"/>
<feature type="binding site" evidence="5">
    <location>
        <begin position="17"/>
        <end position="23"/>
    </location>
    <ligand>
        <name>NADP(+)</name>
        <dbReference type="ChEBI" id="CHEBI:58349"/>
    </ligand>
</feature>
<feature type="binding site" evidence="5">
    <location>
        <begin position="111"/>
        <end position="114"/>
    </location>
    <ligand>
        <name>NADP(+)</name>
        <dbReference type="ChEBI" id="CHEBI:58349"/>
    </ligand>
</feature>
<dbReference type="Proteomes" id="UP001496627">
    <property type="component" value="Unassembled WGS sequence"/>
</dbReference>
<sequence>MPDVIYGLAGKKVYVAGHRGMVGSAIARRLASEGCTILTATRAEVDLTRQEEVEEWMKKNRPDAVFLAAAKVGGILANDTYPADFLYDNLILEANVIHAAHRVGVEKLMFLGSSCIYPKFADQPIVEEALLTGPLEPTNEWYAIAKIAGIKLCQAYRRQHGRDFVSAMPTNLYGPGDNFDLKSSHVMPALIRKVHEAKVNGFPEITLWGTGTPRREFLHVDDCADACVYLMKSYSGDTHVNVGSGEDITILELAELVCEIVGFEGKIVHDLSKPDGTPRKLMSAEKLQRLGWKPRIGLKDGVADAYGAFLKGAYLVRKHGDAA</sequence>
<evidence type="ECO:0000256" key="3">
    <source>
        <dbReference type="ARBA" id="ARBA00023002"/>
    </source>
</evidence>
<feature type="binding site" evidence="5">
    <location>
        <position position="185"/>
    </location>
    <ligand>
        <name>NADP(+)</name>
        <dbReference type="ChEBI" id="CHEBI:58349"/>
    </ligand>
</feature>
<dbReference type="SUPFAM" id="SSF51735">
    <property type="entry name" value="NAD(P)-binding Rossmann-fold domains"/>
    <property type="match status" value="1"/>
</dbReference>
<feature type="active site" description="Proton donor/acceptor" evidence="5">
    <location>
        <position position="142"/>
    </location>
</feature>
<dbReference type="CDD" id="cd05239">
    <property type="entry name" value="GDP_FS_SDR_e"/>
    <property type="match status" value="1"/>
</dbReference>
<keyword evidence="5" id="KW-0511">Multifunctional enzyme</keyword>
<feature type="site" description="Important for catalytic activity" evidence="5">
    <location>
        <position position="113"/>
    </location>
</feature>
<keyword evidence="3 5" id="KW-0560">Oxidoreductase</keyword>
<dbReference type="InterPro" id="IPR036291">
    <property type="entry name" value="NAD(P)-bd_dom_sf"/>
</dbReference>
<evidence type="ECO:0000256" key="2">
    <source>
        <dbReference type="ARBA" id="ARBA00022857"/>
    </source>
</evidence>
<dbReference type="HAMAP" id="MF_00956">
    <property type="entry name" value="GDP_fucose_synth"/>
    <property type="match status" value="1"/>
</dbReference>
<dbReference type="Gene3D" id="3.90.25.10">
    <property type="entry name" value="UDP-galactose 4-epimerase, domain 1"/>
    <property type="match status" value="1"/>
</dbReference>
<gene>
    <name evidence="5" type="primary">fcl</name>
    <name evidence="7" type="ORF">ABK249_11465</name>
</gene>
<feature type="binding site" evidence="5">
    <location>
        <position position="208"/>
    </location>
    <ligand>
        <name>substrate</name>
    </ligand>
</feature>
<dbReference type="PANTHER" id="PTHR43238:SF1">
    <property type="entry name" value="GDP-L-FUCOSE SYNTHASE"/>
    <property type="match status" value="1"/>
</dbReference>
<name>A0ABV0M142_9HYPH</name>
<comment type="function">
    <text evidence="5">Catalyzes the two-step NADP-dependent conversion of GDP-4-dehydro-6-deoxy-D-mannose to GDP-fucose, involving an epimerase and a reductase reaction.</text>
</comment>
<evidence type="ECO:0000313" key="8">
    <source>
        <dbReference type="Proteomes" id="UP001496627"/>
    </source>
</evidence>
<evidence type="ECO:0000256" key="4">
    <source>
        <dbReference type="ARBA" id="ARBA00023235"/>
    </source>
</evidence>
<dbReference type="InterPro" id="IPR001509">
    <property type="entry name" value="Epimerase_deHydtase"/>
</dbReference>
<keyword evidence="4 5" id="KW-0413">Isomerase</keyword>
<reference evidence="7 8" key="1">
    <citation type="submission" date="2024-05" db="EMBL/GenBank/DDBJ databases">
        <title>Neorhizobium sp. Rsf11, a plant growth promoting and heavy metal resistant PAH-degrader.</title>
        <authorList>
            <person name="Golubev S.N."/>
            <person name="Muratova A.Y."/>
            <person name="Markelova M.I."/>
        </authorList>
    </citation>
    <scope>NUCLEOTIDE SEQUENCE [LARGE SCALE GENOMIC DNA]</scope>
    <source>
        <strain evidence="7 8">Rsf11</strain>
    </source>
</reference>
<feature type="binding site" evidence="5">
    <location>
        <position position="275"/>
    </location>
    <ligand>
        <name>substrate</name>
    </ligand>
</feature>
<feature type="binding site" evidence="5">
    <location>
        <begin position="169"/>
        <end position="172"/>
    </location>
    <ligand>
        <name>NADP(+)</name>
        <dbReference type="ChEBI" id="CHEBI:58349"/>
    </ligand>
</feature>
<dbReference type="EMBL" id="JBEAAL010000006">
    <property type="protein sequence ID" value="MEQ1405551.1"/>
    <property type="molecule type" value="Genomic_DNA"/>
</dbReference>
<evidence type="ECO:0000256" key="1">
    <source>
        <dbReference type="ARBA" id="ARBA00005959"/>
    </source>
</evidence>
<keyword evidence="2 5" id="KW-0521">NADP</keyword>
<dbReference type="EC" id="1.1.1.271" evidence="5"/>
<feature type="binding site" evidence="5">
    <location>
        <position position="146"/>
    </location>
    <ligand>
        <name>NADP(+)</name>
        <dbReference type="ChEBI" id="CHEBI:58349"/>
    </ligand>
</feature>
<dbReference type="RefSeq" id="WP_227702465.1">
    <property type="nucleotide sequence ID" value="NZ_JBEAAL010000006.1"/>
</dbReference>
<dbReference type="InterPro" id="IPR028614">
    <property type="entry name" value="GDP_fucose/colitose_synth"/>
</dbReference>
<comment type="caution">
    <text evidence="7">The sequence shown here is derived from an EMBL/GenBank/DDBJ whole genome shotgun (WGS) entry which is preliminary data.</text>
</comment>
<comment type="catalytic activity">
    <reaction evidence="5">
        <text>GDP-beta-L-fucose + NADP(+) = GDP-4-dehydro-alpha-D-rhamnose + NADPH + H(+)</text>
        <dbReference type="Rhea" id="RHEA:18885"/>
        <dbReference type="ChEBI" id="CHEBI:15378"/>
        <dbReference type="ChEBI" id="CHEBI:57273"/>
        <dbReference type="ChEBI" id="CHEBI:57783"/>
        <dbReference type="ChEBI" id="CHEBI:57964"/>
        <dbReference type="ChEBI" id="CHEBI:58349"/>
        <dbReference type="EC" id="1.1.1.271"/>
    </reaction>
</comment>
<dbReference type="Pfam" id="PF01370">
    <property type="entry name" value="Epimerase"/>
    <property type="match status" value="1"/>
</dbReference>
<evidence type="ECO:0000259" key="6">
    <source>
        <dbReference type="Pfam" id="PF01370"/>
    </source>
</evidence>
<comment type="similarity">
    <text evidence="1 5">Belongs to the NAD(P)-dependent epimerase/dehydratase family. Fucose synthase subfamily.</text>
</comment>
<organism evidence="7 8">
    <name type="scientific">Neorhizobium phenanthreniclasticum</name>
    <dbReference type="NCBI Taxonomy" id="3157917"/>
    <lineage>
        <taxon>Bacteria</taxon>
        <taxon>Pseudomonadati</taxon>
        <taxon>Pseudomonadota</taxon>
        <taxon>Alphaproteobacteria</taxon>
        <taxon>Hyphomicrobiales</taxon>
        <taxon>Rhizobiaceae</taxon>
        <taxon>Rhizobium/Agrobacterium group</taxon>
        <taxon>Neorhizobium</taxon>
    </lineage>
</organism>
<evidence type="ECO:0000256" key="5">
    <source>
        <dbReference type="HAMAP-Rule" id="MF_00956"/>
    </source>
</evidence>
<feature type="binding site" evidence="5">
    <location>
        <position position="193"/>
    </location>
    <ligand>
        <name>substrate</name>
    </ligand>
</feature>
<feature type="site" description="Important for catalytic activity" evidence="5">
    <location>
        <position position="115"/>
    </location>
</feature>
<feature type="binding site" evidence="5">
    <location>
        <position position="215"/>
    </location>
    <ligand>
        <name>substrate</name>
    </ligand>
</feature>
<comment type="pathway">
    <text evidence="5">Nucleotide-sugar biosynthesis; GDP-L-fucose biosynthesis via de novo pathway; GDP-L-fucose from GDP-alpha-D-mannose: step 2/2.</text>
</comment>
<evidence type="ECO:0000313" key="7">
    <source>
        <dbReference type="EMBL" id="MEQ1405551.1"/>
    </source>
</evidence>
<dbReference type="Gene3D" id="3.40.50.720">
    <property type="entry name" value="NAD(P)-binding Rossmann-like Domain"/>
    <property type="match status" value="1"/>
</dbReference>